<organism evidence="2 3">
    <name type="scientific">Lunasporangiospora selenospora</name>
    <dbReference type="NCBI Taxonomy" id="979761"/>
    <lineage>
        <taxon>Eukaryota</taxon>
        <taxon>Fungi</taxon>
        <taxon>Fungi incertae sedis</taxon>
        <taxon>Mucoromycota</taxon>
        <taxon>Mortierellomycotina</taxon>
        <taxon>Mortierellomycetes</taxon>
        <taxon>Mortierellales</taxon>
        <taxon>Mortierellaceae</taxon>
        <taxon>Lunasporangiospora</taxon>
    </lineage>
</organism>
<dbReference type="AlphaFoldDB" id="A0A9P6KHH1"/>
<accession>A0A9P6KHH1</accession>
<comment type="caution">
    <text evidence="2">The sequence shown here is derived from an EMBL/GenBank/DDBJ whole genome shotgun (WGS) entry which is preliminary data.</text>
</comment>
<feature type="chain" id="PRO_5040424710" evidence="1">
    <location>
        <begin position="24"/>
        <end position="349"/>
    </location>
</feature>
<keyword evidence="1" id="KW-0732">Signal</keyword>
<reference evidence="2" key="1">
    <citation type="journal article" date="2020" name="Fungal Divers.">
        <title>Resolving the Mortierellaceae phylogeny through synthesis of multi-gene phylogenetics and phylogenomics.</title>
        <authorList>
            <person name="Vandepol N."/>
            <person name="Liber J."/>
            <person name="Desiro A."/>
            <person name="Na H."/>
            <person name="Kennedy M."/>
            <person name="Barry K."/>
            <person name="Grigoriev I.V."/>
            <person name="Miller A.N."/>
            <person name="O'Donnell K."/>
            <person name="Stajich J.E."/>
            <person name="Bonito G."/>
        </authorList>
    </citation>
    <scope>NUCLEOTIDE SEQUENCE</scope>
    <source>
        <strain evidence="2">KOD1015</strain>
    </source>
</reference>
<dbReference type="Proteomes" id="UP000780801">
    <property type="component" value="Unassembled WGS sequence"/>
</dbReference>
<dbReference type="OrthoDB" id="2389719at2759"/>
<evidence type="ECO:0000256" key="1">
    <source>
        <dbReference type="SAM" id="SignalP"/>
    </source>
</evidence>
<keyword evidence="3" id="KW-1185">Reference proteome</keyword>
<protein>
    <submittedName>
        <fullName evidence="2">Uncharacterized protein</fullName>
    </submittedName>
</protein>
<sequence>MVVIDSIVGITGLLLTISSLISPSDVPKAKVRVQIQTGDVSGDSGGHIPSIYLKASDRGDIGSYTNWRTNDKIGTGDYWNIDIETTRPRELALLELTAKWTRYDNGNKEMRSGPLNDGICIAYMSWTPESTMFNAKNRKGAITGDLFYYCGLDWYHSAKTIPNKKGSPYTPRCGWIDGDNSSGNSAYSILLNTDILGDGYLKGFYKGKRNINEICGWGIGFSKGSLPRKRSATETFGNKAYITAGEGAISLCDSATSWGPSMLSLSEGIFCDMETKSKIPLCRNGQTAGCMKYDRVQGRMNSRGRRGPPQRFLAPLNVSREVASFDSYKVEYFTRSYTNGTVYDDGSDV</sequence>
<evidence type="ECO:0000313" key="2">
    <source>
        <dbReference type="EMBL" id="KAF9585699.1"/>
    </source>
</evidence>
<feature type="signal peptide" evidence="1">
    <location>
        <begin position="1"/>
        <end position="23"/>
    </location>
</feature>
<proteinExistence type="predicted"/>
<evidence type="ECO:0000313" key="3">
    <source>
        <dbReference type="Proteomes" id="UP000780801"/>
    </source>
</evidence>
<name>A0A9P6KHH1_9FUNG</name>
<dbReference type="EMBL" id="JAABOA010000136">
    <property type="protein sequence ID" value="KAF9585699.1"/>
    <property type="molecule type" value="Genomic_DNA"/>
</dbReference>
<gene>
    <name evidence="2" type="ORF">BGW38_001183</name>
</gene>